<gene>
    <name evidence="1" type="ORF">E4T63_13630</name>
</gene>
<protein>
    <submittedName>
        <fullName evidence="1">Uncharacterized protein</fullName>
    </submittedName>
</protein>
<organism evidence="1 2">
    <name type="scientific">Pseudomonas fluorescens</name>
    <dbReference type="NCBI Taxonomy" id="294"/>
    <lineage>
        <taxon>Bacteria</taxon>
        <taxon>Pseudomonadati</taxon>
        <taxon>Pseudomonadota</taxon>
        <taxon>Gammaproteobacteria</taxon>
        <taxon>Pseudomonadales</taxon>
        <taxon>Pseudomonadaceae</taxon>
        <taxon>Pseudomonas</taxon>
    </lineage>
</organism>
<reference evidence="1 2" key="1">
    <citation type="submission" date="2019-03" db="EMBL/GenBank/DDBJ databases">
        <title>Complete genome sequence of the plant growth promoting strain Pseudomonas fluorescens LBUM677.</title>
        <authorList>
            <person name="Novinscak A."/>
            <person name="Joly D."/>
            <person name="Filion M."/>
        </authorList>
    </citation>
    <scope>NUCLEOTIDE SEQUENCE [LARGE SCALE GENOMIC DNA]</scope>
    <source>
        <strain evidence="1 2">LBUM677</strain>
    </source>
</reference>
<accession>A0AAP8Z036</accession>
<sequence length="102" mass="10518">MPFMLPVGLRLDACPLHKCGGRLLFISTKACVECTDAFASKLAPTGECIPNVGAGLLAKASVKTSDQPGSICGSNCTPRYSASIPSSFSGSTPLNSAIRSIR</sequence>
<proteinExistence type="predicted"/>
<dbReference type="AlphaFoldDB" id="A0AAP8Z036"/>
<evidence type="ECO:0000313" key="2">
    <source>
        <dbReference type="Proteomes" id="UP000295797"/>
    </source>
</evidence>
<dbReference type="Proteomes" id="UP000295797">
    <property type="component" value="Chromosome"/>
</dbReference>
<dbReference type="EMBL" id="CP038438">
    <property type="protein sequence ID" value="QBX41571.1"/>
    <property type="molecule type" value="Genomic_DNA"/>
</dbReference>
<evidence type="ECO:0000313" key="1">
    <source>
        <dbReference type="EMBL" id="QBX41571.1"/>
    </source>
</evidence>
<name>A0AAP8Z036_PSEFL</name>